<dbReference type="EMBL" id="ATND01000002">
    <property type="protein sequence ID" value="EPP38022.1"/>
    <property type="molecule type" value="Genomic_DNA"/>
</dbReference>
<dbReference type="Proteomes" id="UP000014821">
    <property type="component" value="Unassembled WGS sequence"/>
</dbReference>
<proteinExistence type="predicted"/>
<evidence type="ECO:0000313" key="1">
    <source>
        <dbReference type="EMBL" id="EPP38022.1"/>
    </source>
</evidence>
<protein>
    <submittedName>
        <fullName evidence="1">Uncharacterized protein</fullName>
    </submittedName>
</protein>
<keyword evidence="2" id="KW-1185">Reference proteome</keyword>
<organism evidence="1 2">
    <name type="scientific">Chlamydia avium</name>
    <dbReference type="NCBI Taxonomy" id="1457141"/>
    <lineage>
        <taxon>Bacteria</taxon>
        <taxon>Pseudomonadati</taxon>
        <taxon>Chlamydiota</taxon>
        <taxon>Chlamydiia</taxon>
        <taxon>Chlamydiales</taxon>
        <taxon>Chlamydiaceae</taxon>
        <taxon>Chlamydia/Chlamydophila group</taxon>
        <taxon>Chlamydia</taxon>
    </lineage>
</organism>
<evidence type="ECO:0000313" key="2">
    <source>
        <dbReference type="Proteomes" id="UP000014821"/>
    </source>
</evidence>
<name>A0ABP2X5V7_9CHLA</name>
<accession>A0ABP2X5V7</accession>
<gene>
    <name evidence="1" type="ORF">CP10881SC42_0744</name>
</gene>
<comment type="caution">
    <text evidence="1">The sequence shown here is derived from an EMBL/GenBank/DDBJ whole genome shotgun (WGS) entry which is preliminary data.</text>
</comment>
<reference evidence="1" key="1">
    <citation type="submission" date="2013-04" db="EMBL/GenBank/DDBJ databases">
        <title>Genome sequence of Chlamydia psittaci 10_881_SC42.</title>
        <authorList>
            <person name="Huot-Creasy H."/>
            <person name="McCracken C.L."/>
            <person name="Humphries M."/>
            <person name="Sachse K."/>
            <person name="Laroucau K."/>
            <person name="Bavoil P."/>
            <person name="Myers G.S."/>
        </authorList>
    </citation>
    <scope>NUCLEOTIDE SEQUENCE [LARGE SCALE GENOMIC DNA]</scope>
    <source>
        <strain evidence="1">10_881_SC42</strain>
    </source>
</reference>
<sequence>MQFFFQIKSIKDVVTKVAKDNFRKFDKEFKNYFNVKL</sequence>